<evidence type="ECO:0000259" key="1">
    <source>
        <dbReference type="Pfam" id="PF12777"/>
    </source>
</evidence>
<accession>A0A7G2CGX8</accession>
<protein>
    <submittedName>
        <fullName evidence="3">P-loop containing dynein motor region D4/Microtubule-binding stalk of dynein motor, putative</fullName>
    </submittedName>
</protein>
<dbReference type="GO" id="GO:0051959">
    <property type="term" value="F:dynein light intermediate chain binding"/>
    <property type="evidence" value="ECO:0007669"/>
    <property type="project" value="InterPro"/>
</dbReference>
<dbReference type="Gene3D" id="1.20.920.20">
    <property type="match status" value="1"/>
</dbReference>
<gene>
    <name evidence="3" type="ORF">ADEAN_000649900</name>
</gene>
<dbReference type="AlphaFoldDB" id="A0A7G2CGX8"/>
<dbReference type="Pfam" id="PF12777">
    <property type="entry name" value="MT"/>
    <property type="match status" value="1"/>
</dbReference>
<feature type="domain" description="Dynein heavy chain AAA module D4" evidence="2">
    <location>
        <begin position="1"/>
        <end position="212"/>
    </location>
</feature>
<dbReference type="GO" id="GO:0045505">
    <property type="term" value="F:dynein intermediate chain binding"/>
    <property type="evidence" value="ECO:0007669"/>
    <property type="project" value="InterPro"/>
</dbReference>
<name>A0A7G2CGX8_9TRYP</name>
<dbReference type="PANTHER" id="PTHR22878:SF68">
    <property type="entry name" value="DYNEIN HEAVY CHAIN 6, AXONEMAL-LIKE"/>
    <property type="match status" value="1"/>
</dbReference>
<dbReference type="InterPro" id="IPR024317">
    <property type="entry name" value="Dynein_heavy_chain_D4_dom"/>
</dbReference>
<dbReference type="GO" id="GO:0007018">
    <property type="term" value="P:microtubule-based movement"/>
    <property type="evidence" value="ECO:0007669"/>
    <property type="project" value="InterPro"/>
</dbReference>
<evidence type="ECO:0000313" key="3">
    <source>
        <dbReference type="EMBL" id="CAD2219006.1"/>
    </source>
</evidence>
<dbReference type="Pfam" id="PF12780">
    <property type="entry name" value="AAA_8"/>
    <property type="match status" value="1"/>
</dbReference>
<dbReference type="GO" id="GO:0030286">
    <property type="term" value="C:dynein complex"/>
    <property type="evidence" value="ECO:0007669"/>
    <property type="project" value="InterPro"/>
</dbReference>
<proteinExistence type="predicted"/>
<dbReference type="InterPro" id="IPR024743">
    <property type="entry name" value="Dynein_HC_stalk"/>
</dbReference>
<dbReference type="VEuPathDB" id="TriTrypDB:ADEAN_000649900"/>
<organism evidence="3 4">
    <name type="scientific">Angomonas deanei</name>
    <dbReference type="NCBI Taxonomy" id="59799"/>
    <lineage>
        <taxon>Eukaryota</taxon>
        <taxon>Discoba</taxon>
        <taxon>Euglenozoa</taxon>
        <taxon>Kinetoplastea</taxon>
        <taxon>Metakinetoplastina</taxon>
        <taxon>Trypanosomatida</taxon>
        <taxon>Trypanosomatidae</taxon>
        <taxon>Strigomonadinae</taxon>
        <taxon>Angomonas</taxon>
    </lineage>
</organism>
<dbReference type="PANTHER" id="PTHR22878">
    <property type="entry name" value="DYNEIN HEAVY CHAIN 6, AXONEMAL-LIKE-RELATED"/>
    <property type="match status" value="1"/>
</dbReference>
<evidence type="ECO:0000259" key="2">
    <source>
        <dbReference type="Pfam" id="PF12780"/>
    </source>
</evidence>
<dbReference type="InterPro" id="IPR027417">
    <property type="entry name" value="P-loop_NTPase"/>
</dbReference>
<dbReference type="InterPro" id="IPR026983">
    <property type="entry name" value="DHC"/>
</dbReference>
<dbReference type="Proteomes" id="UP000515908">
    <property type="component" value="Chromosome 12"/>
</dbReference>
<keyword evidence="4" id="KW-1185">Reference proteome</keyword>
<reference evidence="3 4" key="1">
    <citation type="submission" date="2020-08" db="EMBL/GenBank/DDBJ databases">
        <authorList>
            <person name="Newling K."/>
            <person name="Davey J."/>
            <person name="Forrester S."/>
        </authorList>
    </citation>
    <scope>NUCLEOTIDE SEQUENCE [LARGE SCALE GENOMIC DNA]</scope>
    <source>
        <strain evidence="4">Crithidia deanei Carvalho (ATCC PRA-265)</strain>
    </source>
</reference>
<sequence>MNIFTVEITKNFGVKEWHECMAKLMMECGKDERIQTLLISDTQLVHSTFVEDVAGLLTSGDIPNVFEEQDLELINDKFRGICVGEGLPTTKVSVYARFIKEVRSNLHVVLAFSPIGEVFRTRMRMFPSLIACCTIDWFADWPAQALGSVAKAELEKSDLKVSEEVEEKLSDCFKSFHLSASEVTNKFFVETRRRSYVTPTSYLTLLKNYSSMEFEKREFIRQQRFRLENGLDKLKDTEERVADLESQLKAQQPVLEAKKIEIAKIMERLAVDKKEASVKEAAARQEESEATLKAEECAKMRKQCADRLAEAEPALAEAVKVLSKIKASEISELNKYQNPPKGVQYVMEAVALLLTFGNCPREFYSGPPGGKKTPDWWLCAKSYMKDANKLLDLMVQPVDKGGFNRDAMEMDLIEKVKVYYDNEEFQPEKVRSVSVPCMAMCLWVRAMYEWFFVNREIQPLVRSCLPRSRSWSR</sequence>
<dbReference type="Gene3D" id="3.40.50.300">
    <property type="entry name" value="P-loop containing nucleotide triphosphate hydrolases"/>
    <property type="match status" value="1"/>
</dbReference>
<feature type="domain" description="Dynein heavy chain coiled coil stalk" evidence="1">
    <location>
        <begin position="226"/>
        <end position="459"/>
    </location>
</feature>
<evidence type="ECO:0000313" key="4">
    <source>
        <dbReference type="Proteomes" id="UP000515908"/>
    </source>
</evidence>
<dbReference type="EMBL" id="LR877156">
    <property type="protein sequence ID" value="CAD2219006.1"/>
    <property type="molecule type" value="Genomic_DNA"/>
</dbReference>